<organism evidence="1 2">
    <name type="scientific">Eumeta variegata</name>
    <name type="common">Bagworm moth</name>
    <name type="synonym">Eumeta japonica</name>
    <dbReference type="NCBI Taxonomy" id="151549"/>
    <lineage>
        <taxon>Eukaryota</taxon>
        <taxon>Metazoa</taxon>
        <taxon>Ecdysozoa</taxon>
        <taxon>Arthropoda</taxon>
        <taxon>Hexapoda</taxon>
        <taxon>Insecta</taxon>
        <taxon>Pterygota</taxon>
        <taxon>Neoptera</taxon>
        <taxon>Endopterygota</taxon>
        <taxon>Lepidoptera</taxon>
        <taxon>Glossata</taxon>
        <taxon>Ditrysia</taxon>
        <taxon>Tineoidea</taxon>
        <taxon>Psychidae</taxon>
        <taxon>Oiketicinae</taxon>
        <taxon>Eumeta</taxon>
    </lineage>
</organism>
<accession>A0A4C1Z042</accession>
<keyword evidence="2" id="KW-1185">Reference proteome</keyword>
<gene>
    <name evidence="1" type="ORF">EVAR_39423_1</name>
</gene>
<dbReference type="InterPro" id="IPR036397">
    <property type="entry name" value="RNaseH_sf"/>
</dbReference>
<dbReference type="Proteomes" id="UP000299102">
    <property type="component" value="Unassembled WGS sequence"/>
</dbReference>
<sequence length="140" mass="15753">MNSDCYTTICLLEVIDELHKNNPKRRIILHHENDSSHKAKQTNKFLGKSAYSPDLIKRLFCESLRISEIDLSQTRKSGQSRHAAATPALDVNESDTRVCARAHRGCGDVYRPPPSLRAPPDGVCERHHIMAGVELLRINV</sequence>
<dbReference type="AlphaFoldDB" id="A0A4C1Z042"/>
<dbReference type="GO" id="GO:0003676">
    <property type="term" value="F:nucleic acid binding"/>
    <property type="evidence" value="ECO:0007669"/>
    <property type="project" value="InterPro"/>
</dbReference>
<evidence type="ECO:0000313" key="1">
    <source>
        <dbReference type="EMBL" id="GBP80553.1"/>
    </source>
</evidence>
<protein>
    <recommendedName>
        <fullName evidence="3">Mariner Mos1 transposase</fullName>
    </recommendedName>
</protein>
<comment type="caution">
    <text evidence="1">The sequence shown here is derived from an EMBL/GenBank/DDBJ whole genome shotgun (WGS) entry which is preliminary data.</text>
</comment>
<proteinExistence type="predicted"/>
<dbReference type="EMBL" id="BGZK01001467">
    <property type="protein sequence ID" value="GBP80553.1"/>
    <property type="molecule type" value="Genomic_DNA"/>
</dbReference>
<dbReference type="Gene3D" id="3.30.420.10">
    <property type="entry name" value="Ribonuclease H-like superfamily/Ribonuclease H"/>
    <property type="match status" value="1"/>
</dbReference>
<evidence type="ECO:0000313" key="2">
    <source>
        <dbReference type="Proteomes" id="UP000299102"/>
    </source>
</evidence>
<evidence type="ECO:0008006" key="3">
    <source>
        <dbReference type="Google" id="ProtNLM"/>
    </source>
</evidence>
<name>A0A4C1Z042_EUMVA</name>
<reference evidence="1 2" key="1">
    <citation type="journal article" date="2019" name="Commun. Biol.">
        <title>The bagworm genome reveals a unique fibroin gene that provides high tensile strength.</title>
        <authorList>
            <person name="Kono N."/>
            <person name="Nakamura H."/>
            <person name="Ohtoshi R."/>
            <person name="Tomita M."/>
            <person name="Numata K."/>
            <person name="Arakawa K."/>
        </authorList>
    </citation>
    <scope>NUCLEOTIDE SEQUENCE [LARGE SCALE GENOMIC DNA]</scope>
</reference>
<dbReference type="OrthoDB" id="10017160at2759"/>